<keyword evidence="2" id="KW-0378">Hydrolase</keyword>
<proteinExistence type="predicted"/>
<evidence type="ECO:0000313" key="3">
    <source>
        <dbReference type="Proteomes" id="UP000295169"/>
    </source>
</evidence>
<dbReference type="InterPro" id="IPR044925">
    <property type="entry name" value="His-Me_finger_sf"/>
</dbReference>
<keyword evidence="2" id="KW-0540">Nuclease</keyword>
<name>A0A4V6NG47_9GAMM</name>
<dbReference type="EMBL" id="SMMU01000029">
    <property type="protein sequence ID" value="TCL26855.1"/>
    <property type="molecule type" value="Genomic_DNA"/>
</dbReference>
<sequence length="194" mass="22008">MEQDKVRSKTIPSVGYFHECFDYETDTGLIYWKHRPRSHFNSDRGMKRSNAVCAGKQAGYMNRGYLTVRVDGQNYFAHRIAFAIFHGRWPSLVDHIDGNGMNNAISNLREATNQENQRNASKRKGASTPLTGVFWNKGSNRWQAYIRLGGSLKWLGSHKSIFEAACARKSAESRYGFHENHGRAAIHAAGIRTK</sequence>
<protein>
    <submittedName>
        <fullName evidence="2">HNH endonuclease</fullName>
    </submittedName>
</protein>
<feature type="domain" description="HNH nuclease" evidence="1">
    <location>
        <begin position="75"/>
        <end position="118"/>
    </location>
</feature>
<dbReference type="Gene3D" id="3.90.75.20">
    <property type="match status" value="1"/>
</dbReference>
<dbReference type="GO" id="GO:0004519">
    <property type="term" value="F:endonuclease activity"/>
    <property type="evidence" value="ECO:0007669"/>
    <property type="project" value="UniProtKB-KW"/>
</dbReference>
<evidence type="ECO:0000259" key="1">
    <source>
        <dbReference type="Pfam" id="PF13392"/>
    </source>
</evidence>
<dbReference type="InterPro" id="IPR003615">
    <property type="entry name" value="HNH_nuc"/>
</dbReference>
<dbReference type="SUPFAM" id="SSF54060">
    <property type="entry name" value="His-Me finger endonucleases"/>
    <property type="match status" value="1"/>
</dbReference>
<dbReference type="AlphaFoldDB" id="A0A4V6NG47"/>
<accession>A0A4V6NG47</accession>
<dbReference type="Pfam" id="PF13392">
    <property type="entry name" value="HNH_3"/>
    <property type="match status" value="1"/>
</dbReference>
<dbReference type="GO" id="GO:0003677">
    <property type="term" value="F:DNA binding"/>
    <property type="evidence" value="ECO:0007669"/>
    <property type="project" value="InterPro"/>
</dbReference>
<comment type="caution">
    <text evidence="2">The sequence shown here is derived from an EMBL/GenBank/DDBJ whole genome shotgun (WGS) entry which is preliminary data.</text>
</comment>
<keyword evidence="2" id="KW-0255">Endonuclease</keyword>
<dbReference type="Proteomes" id="UP000295169">
    <property type="component" value="Unassembled WGS sequence"/>
</dbReference>
<dbReference type="RefSeq" id="WP_165496566.1">
    <property type="nucleotide sequence ID" value="NZ_JBHLST010000024.1"/>
</dbReference>
<dbReference type="InterPro" id="IPR016177">
    <property type="entry name" value="DNA-bd_dom_sf"/>
</dbReference>
<organism evidence="2 3">
    <name type="scientific">Azotobacter chroococcum</name>
    <dbReference type="NCBI Taxonomy" id="353"/>
    <lineage>
        <taxon>Bacteria</taxon>
        <taxon>Pseudomonadati</taxon>
        <taxon>Pseudomonadota</taxon>
        <taxon>Gammaproteobacteria</taxon>
        <taxon>Pseudomonadales</taxon>
        <taxon>Pseudomonadaceae</taxon>
        <taxon>Azotobacter</taxon>
    </lineage>
</organism>
<dbReference type="SUPFAM" id="SSF54171">
    <property type="entry name" value="DNA-binding domain"/>
    <property type="match status" value="1"/>
</dbReference>
<evidence type="ECO:0000313" key="2">
    <source>
        <dbReference type="EMBL" id="TCL26855.1"/>
    </source>
</evidence>
<reference evidence="2 3" key="1">
    <citation type="submission" date="2019-03" db="EMBL/GenBank/DDBJ databases">
        <title>Genomic Encyclopedia of Type Strains, Phase IV (KMG-IV): sequencing the most valuable type-strain genomes for metagenomic binning, comparative biology and taxonomic classification.</title>
        <authorList>
            <person name="Goeker M."/>
        </authorList>
    </citation>
    <scope>NUCLEOTIDE SEQUENCE [LARGE SCALE GENOMIC DNA]</scope>
    <source>
        <strain evidence="2 3">DSM 2286</strain>
    </source>
</reference>
<gene>
    <name evidence="2" type="ORF">EV691_12961</name>
</gene>